<dbReference type="Proteomes" id="UP000011083">
    <property type="component" value="Unassembled WGS sequence"/>
</dbReference>
<dbReference type="AlphaFoldDB" id="L8GS80"/>
<proteinExistence type="predicted"/>
<feature type="transmembrane region" description="Helical" evidence="1">
    <location>
        <begin position="218"/>
        <end position="238"/>
    </location>
</feature>
<evidence type="ECO:0000313" key="2">
    <source>
        <dbReference type="EMBL" id="ELR15787.1"/>
    </source>
</evidence>
<organism evidence="2 3">
    <name type="scientific">Acanthamoeba castellanii (strain ATCC 30010 / Neff)</name>
    <dbReference type="NCBI Taxonomy" id="1257118"/>
    <lineage>
        <taxon>Eukaryota</taxon>
        <taxon>Amoebozoa</taxon>
        <taxon>Discosea</taxon>
        <taxon>Longamoebia</taxon>
        <taxon>Centramoebida</taxon>
        <taxon>Acanthamoebidae</taxon>
        <taxon>Acanthamoeba</taxon>
    </lineage>
</organism>
<evidence type="ECO:0000313" key="3">
    <source>
        <dbReference type="Proteomes" id="UP000011083"/>
    </source>
</evidence>
<dbReference type="VEuPathDB" id="AmoebaDB:ACA1_078480"/>
<dbReference type="GeneID" id="14916491"/>
<name>L8GS80_ACACF</name>
<accession>L8GS80</accession>
<keyword evidence="3" id="KW-1185">Reference proteome</keyword>
<dbReference type="EMBL" id="KB008022">
    <property type="protein sequence ID" value="ELR15787.1"/>
    <property type="molecule type" value="Genomic_DNA"/>
</dbReference>
<keyword evidence="1" id="KW-0472">Membrane</keyword>
<evidence type="ECO:0008006" key="4">
    <source>
        <dbReference type="Google" id="ProtNLM"/>
    </source>
</evidence>
<gene>
    <name evidence="2" type="ORF">ACA1_078480</name>
</gene>
<evidence type="ECO:0000256" key="1">
    <source>
        <dbReference type="SAM" id="Phobius"/>
    </source>
</evidence>
<keyword evidence="1" id="KW-1133">Transmembrane helix</keyword>
<reference evidence="2 3" key="1">
    <citation type="journal article" date="2013" name="Genome Biol.">
        <title>Genome of Acanthamoeba castellanii highlights extensive lateral gene transfer and early evolution of tyrosine kinase signaling.</title>
        <authorList>
            <person name="Clarke M."/>
            <person name="Lohan A.J."/>
            <person name="Liu B."/>
            <person name="Lagkouvardos I."/>
            <person name="Roy S."/>
            <person name="Zafar N."/>
            <person name="Bertelli C."/>
            <person name="Schilde C."/>
            <person name="Kianianmomeni A."/>
            <person name="Burglin T.R."/>
            <person name="Frech C."/>
            <person name="Turcotte B."/>
            <person name="Kopec K.O."/>
            <person name="Synnott J.M."/>
            <person name="Choo C."/>
            <person name="Paponov I."/>
            <person name="Finkler A."/>
            <person name="Soon Heng Tan C."/>
            <person name="Hutchins A.P."/>
            <person name="Weinmeier T."/>
            <person name="Rattei T."/>
            <person name="Chu J.S."/>
            <person name="Gimenez G."/>
            <person name="Irimia M."/>
            <person name="Rigden D.J."/>
            <person name="Fitzpatrick D.A."/>
            <person name="Lorenzo-Morales J."/>
            <person name="Bateman A."/>
            <person name="Chiu C.H."/>
            <person name="Tang P."/>
            <person name="Hegemann P."/>
            <person name="Fromm H."/>
            <person name="Raoult D."/>
            <person name="Greub G."/>
            <person name="Miranda-Saavedra D."/>
            <person name="Chen N."/>
            <person name="Nash P."/>
            <person name="Ginger M.L."/>
            <person name="Horn M."/>
            <person name="Schaap P."/>
            <person name="Caler L."/>
            <person name="Loftus B."/>
        </authorList>
    </citation>
    <scope>NUCLEOTIDE SEQUENCE [LARGE SCALE GENOMIC DNA]</scope>
    <source>
        <strain evidence="2 3">Neff</strain>
    </source>
</reference>
<protein>
    <recommendedName>
        <fullName evidence="4">Transmembrane protein</fullName>
    </recommendedName>
</protein>
<feature type="transmembrane region" description="Helical" evidence="1">
    <location>
        <begin position="165"/>
        <end position="198"/>
    </location>
</feature>
<dbReference type="KEGG" id="acan:ACA1_078480"/>
<sequence length="269" mass="29648">MMMSSSKMESRDVEKAGGRLGEAVVSAIHGANVGLLYSVLTIDWLFDLKGGKRADGKREETASLANTVKKGWAETMHKGRRFLDLSWRFGEYDASRAKGKSKSAWLTLHTSPLLDGEGRRSYKGKERIRQSGQNDRERLVAGEVENDEVLKLVEIDNLGRLGRGLLVGACAVPILPEMLIAFAFFWAAYALAIAYGLTAHRKSGSYALLSVLGFLHLPFVWVLWFPLVLLAFLGVVLFQSLRSRVFGWLAGKESGSSVLPSHFSSAKND</sequence>
<dbReference type="RefSeq" id="XP_004337800.1">
    <property type="nucleotide sequence ID" value="XM_004337752.1"/>
</dbReference>
<keyword evidence="1" id="KW-0812">Transmembrane</keyword>